<gene>
    <name evidence="1" type="ORF">SERLADRAFT_402091</name>
</gene>
<evidence type="ECO:0000313" key="1">
    <source>
        <dbReference type="EMBL" id="EGO19595.1"/>
    </source>
</evidence>
<proteinExistence type="predicted"/>
<dbReference type="Proteomes" id="UP000008064">
    <property type="component" value="Unassembled WGS sequence"/>
</dbReference>
<dbReference type="GeneID" id="18812140"/>
<organism>
    <name type="scientific">Serpula lacrymans var. lacrymans (strain S7.9)</name>
    <name type="common">Dry rot fungus</name>
    <dbReference type="NCBI Taxonomy" id="578457"/>
    <lineage>
        <taxon>Eukaryota</taxon>
        <taxon>Fungi</taxon>
        <taxon>Dikarya</taxon>
        <taxon>Basidiomycota</taxon>
        <taxon>Agaricomycotina</taxon>
        <taxon>Agaricomycetes</taxon>
        <taxon>Agaricomycetidae</taxon>
        <taxon>Boletales</taxon>
        <taxon>Coniophorineae</taxon>
        <taxon>Serpulaceae</taxon>
        <taxon>Serpula</taxon>
    </lineage>
</organism>
<dbReference type="AlphaFoldDB" id="F8PBF5"/>
<dbReference type="OrthoDB" id="2723779at2759"/>
<accession>F8PBF5</accession>
<feature type="non-terminal residue" evidence="1">
    <location>
        <position position="1"/>
    </location>
</feature>
<dbReference type="HOGENOM" id="CLU_2838318_0_0_1"/>
<dbReference type="RefSeq" id="XP_007323728.1">
    <property type="nucleotide sequence ID" value="XM_007323666.1"/>
</dbReference>
<dbReference type="EMBL" id="GL945443">
    <property type="protein sequence ID" value="EGO19595.1"/>
    <property type="molecule type" value="Genomic_DNA"/>
</dbReference>
<protein>
    <submittedName>
        <fullName evidence="1">Uncharacterized protein</fullName>
    </submittedName>
</protein>
<name>F8PBF5_SERL9</name>
<dbReference type="KEGG" id="sla:SERLADRAFT_402091"/>
<sequence length="66" mass="7807">QTVAVHGVGMRFRCLQSLTWTQITFPYVNLEMEPDEQCKLYLRQEITMNLRSMVDEAKKNMQDRLA</sequence>
<reference evidence="1" key="1">
    <citation type="submission" date="2011-04" db="EMBL/GenBank/DDBJ databases">
        <title>Evolution of plant cell wall degrading machinery underlies the functional diversity of forest fungi.</title>
        <authorList>
            <consortium name="US DOE Joint Genome Institute (JGI-PGF)"/>
            <person name="Eastwood D.C."/>
            <person name="Floudas D."/>
            <person name="Binder M."/>
            <person name="Majcherczyk A."/>
            <person name="Schneider P."/>
            <person name="Aerts A."/>
            <person name="Asiegbu F.O."/>
            <person name="Baker S.E."/>
            <person name="Barry K."/>
            <person name="Bendiksby M."/>
            <person name="Blumentritt M."/>
            <person name="Coutinho P.M."/>
            <person name="Cullen D."/>
            <person name="Cullen D."/>
            <person name="Gathman A."/>
            <person name="Goodell B."/>
            <person name="Henrissat B."/>
            <person name="Ihrmark K."/>
            <person name="Kauserud H."/>
            <person name="Kohler A."/>
            <person name="LaButti K."/>
            <person name="Lapidus A."/>
            <person name="Lavin J.L."/>
            <person name="Lee Y.-H."/>
            <person name="Lindquist E."/>
            <person name="Lilly W."/>
            <person name="Lucas S."/>
            <person name="Morin E."/>
            <person name="Murat C."/>
            <person name="Oguiza J.A."/>
            <person name="Park J."/>
            <person name="Pisabarro A.G."/>
            <person name="Riley R."/>
            <person name="Rosling A."/>
            <person name="Salamov A."/>
            <person name="Schmidt O."/>
            <person name="Schmutz J."/>
            <person name="Skrede I."/>
            <person name="Stenlid J."/>
            <person name="Wiebenga A."/>
            <person name="Xie X."/>
            <person name="Kues U."/>
            <person name="Hibbett D.S."/>
            <person name="Hoffmeister D."/>
            <person name="Hogberg N."/>
            <person name="Martin F."/>
            <person name="Grigoriev I.V."/>
            <person name="Watkinson S.C."/>
        </authorList>
    </citation>
    <scope>NUCLEOTIDE SEQUENCE</scope>
    <source>
        <strain evidence="1">S7.9</strain>
    </source>
</reference>